<dbReference type="EMBL" id="JAPQKR010000012">
    <property type="protein sequence ID" value="KAJ5203899.1"/>
    <property type="molecule type" value="Genomic_DNA"/>
</dbReference>
<evidence type="ECO:0000313" key="2">
    <source>
        <dbReference type="EMBL" id="KAJ5203899.1"/>
    </source>
</evidence>
<dbReference type="OrthoDB" id="5073671at2759"/>
<reference evidence="2" key="2">
    <citation type="journal article" date="2023" name="IMA Fungus">
        <title>Comparative genomic study of the Penicillium genus elucidates a diverse pangenome and 15 lateral gene transfer events.</title>
        <authorList>
            <person name="Petersen C."/>
            <person name="Sorensen T."/>
            <person name="Nielsen M.R."/>
            <person name="Sondergaard T.E."/>
            <person name="Sorensen J.L."/>
            <person name="Fitzpatrick D.A."/>
            <person name="Frisvad J.C."/>
            <person name="Nielsen K.L."/>
        </authorList>
    </citation>
    <scope>NUCLEOTIDE SEQUENCE</scope>
    <source>
        <strain evidence="2">IBT 15544</strain>
    </source>
</reference>
<dbReference type="GeneID" id="83179141"/>
<comment type="caution">
    <text evidence="2">The sequence shown here is derived from an EMBL/GenBank/DDBJ whole genome shotgun (WGS) entry which is preliminary data.</text>
</comment>
<protein>
    <submittedName>
        <fullName evidence="2">Uncharacterized protein</fullName>
    </submittedName>
</protein>
<organism evidence="2 3">
    <name type="scientific">Penicillium cinerascens</name>
    <dbReference type="NCBI Taxonomy" id="70096"/>
    <lineage>
        <taxon>Eukaryota</taxon>
        <taxon>Fungi</taxon>
        <taxon>Dikarya</taxon>
        <taxon>Ascomycota</taxon>
        <taxon>Pezizomycotina</taxon>
        <taxon>Eurotiomycetes</taxon>
        <taxon>Eurotiomycetidae</taxon>
        <taxon>Eurotiales</taxon>
        <taxon>Aspergillaceae</taxon>
        <taxon>Penicillium</taxon>
    </lineage>
</organism>
<proteinExistence type="predicted"/>
<dbReference type="AlphaFoldDB" id="A0A9W9SZJ8"/>
<accession>A0A9W9SZJ8</accession>
<evidence type="ECO:0000313" key="3">
    <source>
        <dbReference type="Proteomes" id="UP001150904"/>
    </source>
</evidence>
<reference evidence="2" key="1">
    <citation type="submission" date="2022-12" db="EMBL/GenBank/DDBJ databases">
        <authorList>
            <person name="Petersen C."/>
        </authorList>
    </citation>
    <scope>NUCLEOTIDE SEQUENCE</scope>
    <source>
        <strain evidence="2">IBT 15544</strain>
    </source>
</reference>
<name>A0A9W9SZJ8_9EURO</name>
<gene>
    <name evidence="2" type="ORF">N7498_004778</name>
</gene>
<dbReference type="Proteomes" id="UP001150904">
    <property type="component" value="Unassembled WGS sequence"/>
</dbReference>
<keyword evidence="3" id="KW-1185">Reference proteome</keyword>
<feature type="compositionally biased region" description="Basic and acidic residues" evidence="1">
    <location>
        <begin position="1"/>
        <end position="11"/>
    </location>
</feature>
<feature type="region of interest" description="Disordered" evidence="1">
    <location>
        <begin position="1"/>
        <end position="24"/>
    </location>
</feature>
<dbReference type="RefSeq" id="XP_058308378.1">
    <property type="nucleotide sequence ID" value="XM_058451840.1"/>
</dbReference>
<sequence length="231" mass="24928">MTTLEKPKFTDSEGALSDIDRGSNHQHPCISLPIAFKIYCDKSRVSHSVFYISRQKSDRLNAISVGYTGWFHAKVALHEGPSVDSSILGSSVLKGKIIDVSLPSGDVQMIGKSALGSAFTFSLPIGVRGTTETFEWRRSRGQEVKNLGGRGSGWELVRLNGPYSEAEEVVAVYTVDLMSPKLSGRFEFTGTGATKELGREWAIITVVTALSLGQKKRDSNMAAMGVIAAVG</sequence>
<evidence type="ECO:0000256" key="1">
    <source>
        <dbReference type="SAM" id="MobiDB-lite"/>
    </source>
</evidence>